<feature type="compositionally biased region" description="Basic residues" evidence="1">
    <location>
        <begin position="1"/>
        <end position="11"/>
    </location>
</feature>
<dbReference type="Proteomes" id="UP001140510">
    <property type="component" value="Unassembled WGS sequence"/>
</dbReference>
<comment type="caution">
    <text evidence="2">The sequence shown here is derived from an EMBL/GenBank/DDBJ whole genome shotgun (WGS) entry which is preliminary data.</text>
</comment>
<proteinExistence type="predicted"/>
<name>A0A9W9D7P4_9PLEO</name>
<dbReference type="EMBL" id="JAPEVA010000045">
    <property type="protein sequence ID" value="KAJ4404127.1"/>
    <property type="molecule type" value="Genomic_DNA"/>
</dbReference>
<feature type="region of interest" description="Disordered" evidence="1">
    <location>
        <begin position="1"/>
        <end position="33"/>
    </location>
</feature>
<accession>A0A9W9D7P4</accession>
<evidence type="ECO:0000313" key="2">
    <source>
        <dbReference type="EMBL" id="KAJ4404127.1"/>
    </source>
</evidence>
<protein>
    <submittedName>
        <fullName evidence="2">Uncharacterized protein</fullName>
    </submittedName>
</protein>
<dbReference type="OrthoDB" id="4966at2759"/>
<evidence type="ECO:0000313" key="3">
    <source>
        <dbReference type="Proteomes" id="UP001140510"/>
    </source>
</evidence>
<dbReference type="AlphaFoldDB" id="A0A9W9D7P4"/>
<sequence length="418" mass="47913">MDYPHGQKRTAKFSPTVPSHRMPPPAQDDNGPQIVRRHHHRRRNIAATVWGVEAPPPPSTPSQPPAPHGGLPGAYRFFSGPRAAFNIYKSLLRHPNLFFQFCIRLPYASIVSLYAIDKEFHYRLNKYSVGLIHEYALYRAPIASKIFAWILYPELCISDPMLRPMDGRAWLARDVPGFRWVGMVLHRQRVVRGILTCLAVEGHRVPRSAFAVLCKFWGVMECKTTKLREAFLQDKAIWSDEEVLGFQLFLVKLDMRFSDPILGNGVGELSHMLLTQKGLGMLYKVLTGEMKLDYDKVTDLLVRTYLSDDLDLDAHPWLDDEIDNGVPEECWGLMSREGWHMDGKRMESAVDMVITEGIRRELDVQKYYLDFVLCGFIDEEGDNLPIPRTLGHRSVAKTVDMRWPTQKTAGLDEMEVDY</sequence>
<evidence type="ECO:0000256" key="1">
    <source>
        <dbReference type="SAM" id="MobiDB-lite"/>
    </source>
</evidence>
<reference evidence="2" key="1">
    <citation type="submission" date="2022-10" db="EMBL/GenBank/DDBJ databases">
        <title>Tapping the CABI collections for fungal endophytes: first genome assemblies for Collariella, Neodidymelliopsis, Ascochyta clinopodiicola, Didymella pomorum, Didymosphaeria variabile, Neocosmospora piperis and Neocucurbitaria cava.</title>
        <authorList>
            <person name="Hill R."/>
        </authorList>
    </citation>
    <scope>NUCLEOTIDE SEQUENCE</scope>
    <source>
        <strain evidence="2">IMI 355091</strain>
    </source>
</reference>
<organism evidence="2 3">
    <name type="scientific">Didymella pomorum</name>
    <dbReference type="NCBI Taxonomy" id="749634"/>
    <lineage>
        <taxon>Eukaryota</taxon>
        <taxon>Fungi</taxon>
        <taxon>Dikarya</taxon>
        <taxon>Ascomycota</taxon>
        <taxon>Pezizomycotina</taxon>
        <taxon>Dothideomycetes</taxon>
        <taxon>Pleosporomycetidae</taxon>
        <taxon>Pleosporales</taxon>
        <taxon>Pleosporineae</taxon>
        <taxon>Didymellaceae</taxon>
        <taxon>Didymella</taxon>
    </lineage>
</organism>
<gene>
    <name evidence="2" type="ORF">N0V91_006029</name>
</gene>
<keyword evidence="3" id="KW-1185">Reference proteome</keyword>